<dbReference type="PANTHER" id="PTHR46928">
    <property type="entry name" value="MESENCHYME-SPECIFIC CELL SURFACE GLYCOPROTEIN"/>
    <property type="match status" value="1"/>
</dbReference>
<comment type="caution">
    <text evidence="3">The sequence shown here is derived from an EMBL/GenBank/DDBJ whole genome shotgun (WGS) entry which is preliminary data.</text>
</comment>
<dbReference type="Pfam" id="PF22494">
    <property type="entry name" value="choice_anch_I"/>
    <property type="match status" value="2"/>
</dbReference>
<dbReference type="InterPro" id="IPR011048">
    <property type="entry name" value="Haem_d1_sf"/>
</dbReference>
<dbReference type="InterPro" id="IPR052956">
    <property type="entry name" value="Mesenchyme-surface_protein"/>
</dbReference>
<evidence type="ECO:0000256" key="1">
    <source>
        <dbReference type="SAM" id="SignalP"/>
    </source>
</evidence>
<dbReference type="PROSITE" id="PS51257">
    <property type="entry name" value="PROKAR_LIPOPROTEIN"/>
    <property type="match status" value="1"/>
</dbReference>
<dbReference type="SUPFAM" id="SSF51004">
    <property type="entry name" value="C-terminal (heme d1) domain of cytochrome cd1-nitrite reductase"/>
    <property type="match status" value="1"/>
</dbReference>
<protein>
    <submittedName>
        <fullName evidence="3">Alkaline phosphatase</fullName>
    </submittedName>
</protein>
<dbReference type="RefSeq" id="WP_078189480.1">
    <property type="nucleotide sequence ID" value="NZ_JAMCOZ010000005.1"/>
</dbReference>
<feature type="domain" description="Choice-of-anchor I" evidence="2">
    <location>
        <begin position="442"/>
        <end position="631"/>
    </location>
</feature>
<proteinExistence type="predicted"/>
<dbReference type="EMBL" id="MVKX01000002">
    <property type="protein sequence ID" value="OOV84982.1"/>
    <property type="molecule type" value="Genomic_DNA"/>
</dbReference>
<gene>
    <name evidence="3" type="ORF">B1202_05005</name>
</gene>
<sequence length="634" mass="68964">MKLQISALMCAMLSVGLVACNDSNDDAQVQTPPPVIEEVTPNTIALEQIGRYESGIFGASAAEIPVYDAQSQRVFVVNAKAGVVDVLDLKQPAQPTYLQSLDAKKYLADSEVNSIAVHNGIVALAVQAADKTQPGIVAFFKAQDLSFISQVEVGALPDMLTFSPDGKKVLVANEGEPNEGYAVDPEGSVSIIDLSQIEKPTAKLVDFRAWNTRKQELIDAGVRIFGPDTAQYADVNTQGVQTTSVAQDLEPEYIAVSQDGQTAWVSLQENNAIAVLDLVKAEFIDIFPMGYKDHSLPENALDGSDRDCVIGATDSVGRQVESCAKDAGMINIQAWPGLYGMYMPDAIAHYQVDGKSYLVTANEGDAREWLKDETQYFTGDDLSQGYAEEIRVKHLFKKAGFDAKGDYAAHLRHLVPGVVGAKLDPRVFKACTTTAPTEICADNLIKDAQIGRLTISWTQGFKRDAAGKPVLDDGKLVYDKLYTYGGRSFSILDPISRKIVWDSGSEFERKIAELFPAQFNSNHEAFKFDDRSDNKGPEPEGITLGKIGQKTYAFIGLERASGIMVYDITLPQQAKFVQYFNTRDIAQTDITKQGDLGPEGLIFIAAKDSPNAQPLLVVGNEVSGSTAVYQIKLK</sequence>
<feature type="signal peptide" evidence="1">
    <location>
        <begin position="1"/>
        <end position="19"/>
    </location>
</feature>
<feature type="chain" id="PRO_5013137392" evidence="1">
    <location>
        <begin position="20"/>
        <end position="634"/>
    </location>
</feature>
<organism evidence="3 4">
    <name type="scientific">Acinetobacter amyesii</name>
    <dbReference type="NCBI Taxonomy" id="2942470"/>
    <lineage>
        <taxon>Bacteria</taxon>
        <taxon>Pseudomonadati</taxon>
        <taxon>Pseudomonadota</taxon>
        <taxon>Gammaproteobacteria</taxon>
        <taxon>Moraxellales</taxon>
        <taxon>Moraxellaceae</taxon>
        <taxon>Acinetobacter</taxon>
    </lineage>
</organism>
<evidence type="ECO:0000313" key="3">
    <source>
        <dbReference type="EMBL" id="OOV84982.1"/>
    </source>
</evidence>
<dbReference type="Proteomes" id="UP000191160">
    <property type="component" value="Unassembled WGS sequence"/>
</dbReference>
<dbReference type="InterPro" id="IPR055188">
    <property type="entry name" value="Choice_anch_I"/>
</dbReference>
<dbReference type="InterPro" id="IPR015943">
    <property type="entry name" value="WD40/YVTN_repeat-like_dom_sf"/>
</dbReference>
<name>A0A1T1H543_9GAMM</name>
<keyword evidence="1" id="KW-0732">Signal</keyword>
<dbReference type="PANTHER" id="PTHR46928:SF1">
    <property type="entry name" value="MESENCHYME-SPECIFIC CELL SURFACE GLYCOPROTEIN"/>
    <property type="match status" value="1"/>
</dbReference>
<feature type="domain" description="Choice-of-anchor I" evidence="2">
    <location>
        <begin position="60"/>
        <end position="369"/>
    </location>
</feature>
<dbReference type="AlphaFoldDB" id="A0A1T1H543"/>
<accession>A0A1T1H543</accession>
<evidence type="ECO:0000313" key="4">
    <source>
        <dbReference type="Proteomes" id="UP000191160"/>
    </source>
</evidence>
<dbReference type="Gene3D" id="2.130.10.10">
    <property type="entry name" value="YVTN repeat-like/Quinoprotein amine dehydrogenase"/>
    <property type="match status" value="1"/>
</dbReference>
<dbReference type="NCBIfam" id="NF038117">
    <property type="entry name" value="choice_anch_I"/>
    <property type="match status" value="1"/>
</dbReference>
<evidence type="ECO:0000259" key="2">
    <source>
        <dbReference type="Pfam" id="PF22494"/>
    </source>
</evidence>
<keyword evidence="4" id="KW-1185">Reference proteome</keyword>
<reference evidence="3 4" key="1">
    <citation type="submission" date="2017-02" db="EMBL/GenBank/DDBJ databases">
        <title>Acinetobacter sp. ANC 4945, whole genome shotgun sequencing project.</title>
        <authorList>
            <person name="Radolfova-Krizova L."/>
            <person name="Al Atrouni A."/>
            <person name="Nemec A."/>
        </authorList>
    </citation>
    <scope>NUCLEOTIDE SEQUENCE [LARGE SCALE GENOMIC DNA]</scope>
    <source>
        <strain evidence="3 4">ANC 4945</strain>
    </source>
</reference>